<evidence type="ECO:0000256" key="2">
    <source>
        <dbReference type="ARBA" id="ARBA00008072"/>
    </source>
</evidence>
<dbReference type="InterPro" id="IPR013149">
    <property type="entry name" value="ADH-like_C"/>
</dbReference>
<keyword evidence="4" id="KW-0862">Zinc</keyword>
<dbReference type="Proteomes" id="UP000309340">
    <property type="component" value="Unassembled WGS sequence"/>
</dbReference>
<keyword evidence="3" id="KW-0479">Metal-binding</keyword>
<evidence type="ECO:0000313" key="9">
    <source>
        <dbReference type="Proteomes" id="UP000309340"/>
    </source>
</evidence>
<evidence type="ECO:0000313" key="8">
    <source>
        <dbReference type="EMBL" id="TKA79412.1"/>
    </source>
</evidence>
<dbReference type="SUPFAM" id="SSF50129">
    <property type="entry name" value="GroES-like"/>
    <property type="match status" value="1"/>
</dbReference>
<keyword evidence="5" id="KW-0560">Oxidoreductase</keyword>
<dbReference type="Gene3D" id="3.90.180.10">
    <property type="entry name" value="Medium-chain alcohol dehydrogenases, catalytic domain"/>
    <property type="match status" value="1"/>
</dbReference>
<feature type="domain" description="Enoyl reductase (ER)" evidence="7">
    <location>
        <begin position="108"/>
        <end position="452"/>
    </location>
</feature>
<comment type="cofactor">
    <cofactor evidence="1">
        <name>Zn(2+)</name>
        <dbReference type="ChEBI" id="CHEBI:29105"/>
    </cofactor>
</comment>
<evidence type="ECO:0000256" key="1">
    <source>
        <dbReference type="ARBA" id="ARBA00001947"/>
    </source>
</evidence>
<reference evidence="8 9" key="1">
    <citation type="submission" date="2017-03" db="EMBL/GenBank/DDBJ databases">
        <title>Genomes of endolithic fungi from Antarctica.</title>
        <authorList>
            <person name="Coleine C."/>
            <person name="Masonjones S."/>
            <person name="Stajich J.E."/>
        </authorList>
    </citation>
    <scope>NUCLEOTIDE SEQUENCE [LARGE SCALE GENOMIC DNA]</scope>
    <source>
        <strain evidence="8 9">CCFEE 5184</strain>
    </source>
</reference>
<dbReference type="Pfam" id="PF00107">
    <property type="entry name" value="ADH_zinc_N"/>
    <property type="match status" value="1"/>
</dbReference>
<dbReference type="FunFam" id="3.40.50.720:FF:000039">
    <property type="entry name" value="Alcohol dehydrogenase AdhP"/>
    <property type="match status" value="1"/>
</dbReference>
<gene>
    <name evidence="8" type="ORF">B0A55_03500</name>
</gene>
<evidence type="ECO:0000256" key="6">
    <source>
        <dbReference type="ARBA" id="ARBA00023027"/>
    </source>
</evidence>
<dbReference type="GO" id="GO:0005737">
    <property type="term" value="C:cytoplasm"/>
    <property type="evidence" value="ECO:0007669"/>
    <property type="project" value="TreeGrafter"/>
</dbReference>
<dbReference type="InterPro" id="IPR036291">
    <property type="entry name" value="NAD(P)-bd_dom_sf"/>
</dbReference>
<dbReference type="AlphaFoldDB" id="A0A4U0XPL7"/>
<dbReference type="GO" id="GO:0004022">
    <property type="term" value="F:alcohol dehydrogenase (NAD+) activity"/>
    <property type="evidence" value="ECO:0007669"/>
    <property type="project" value="TreeGrafter"/>
</dbReference>
<dbReference type="Gene3D" id="3.40.50.720">
    <property type="entry name" value="NAD(P)-binding Rossmann-like Domain"/>
    <property type="match status" value="1"/>
</dbReference>
<dbReference type="OrthoDB" id="1879366at2759"/>
<accession>A0A4U0XPL7</accession>
<organism evidence="8 9">
    <name type="scientific">Friedmanniomyces simplex</name>
    <dbReference type="NCBI Taxonomy" id="329884"/>
    <lineage>
        <taxon>Eukaryota</taxon>
        <taxon>Fungi</taxon>
        <taxon>Dikarya</taxon>
        <taxon>Ascomycota</taxon>
        <taxon>Pezizomycotina</taxon>
        <taxon>Dothideomycetes</taxon>
        <taxon>Dothideomycetidae</taxon>
        <taxon>Mycosphaerellales</taxon>
        <taxon>Teratosphaeriaceae</taxon>
        <taxon>Friedmanniomyces</taxon>
    </lineage>
</organism>
<dbReference type="Pfam" id="PF08240">
    <property type="entry name" value="ADH_N"/>
    <property type="match status" value="1"/>
</dbReference>
<dbReference type="InterPro" id="IPR020843">
    <property type="entry name" value="ER"/>
</dbReference>
<dbReference type="STRING" id="329884.A0A4U0XPL7"/>
<dbReference type="InterPro" id="IPR013154">
    <property type="entry name" value="ADH-like_N"/>
</dbReference>
<dbReference type="SUPFAM" id="SSF51735">
    <property type="entry name" value="NAD(P)-binding Rossmann-fold domains"/>
    <property type="match status" value="1"/>
</dbReference>
<keyword evidence="6" id="KW-0520">NAD</keyword>
<dbReference type="PANTHER" id="PTHR42940">
    <property type="entry name" value="ALCOHOL DEHYDROGENASE 1-RELATED"/>
    <property type="match status" value="1"/>
</dbReference>
<comment type="similarity">
    <text evidence="2">Belongs to the zinc-containing alcohol dehydrogenase family.</text>
</comment>
<name>A0A4U0XPL7_9PEZI</name>
<evidence type="ECO:0000256" key="5">
    <source>
        <dbReference type="ARBA" id="ARBA00023002"/>
    </source>
</evidence>
<sequence length="468" mass="49384">MGFFNLPAELRNHIYELALVLSDGVLPTKNENENGAPATALLAACPRIRSEAEQIYWRQNTFHFNLNTEDLLAGAPEASRWMSGKSVHAAMPPSIPTTQTVALVRTLGGPVEFVHDYPVQLPGQDEVLAKVLYTGVCQSDLHTRAGTAAGADGKPITAIKLPHIGGHEGVGRIVALGSGLGERDPSIQVGGLVGIRFSSRVCRRCEYCLKGEEQYCQGVGILPTNHLHHEDGAFQEYVCLDAGYITLLPQDVDPVLAAPTLCAGLTAYKAVKNSEVGVGEWMVVVGAGGGLGQYAVQYALAQGARVIGVDGGQQKRDLVTSFGAQFVDFRETPDVVSKVQELTAGGANAVIVAAASSAAFAQAASMLRIGGTMCLIGIPPGGGHIETTVAEIVIKGIKIKGNLVGNLGECLAAVELVRTGVVKPKVYVRPFKDLSKVYEELERGDIAGRVVLKIGEDTGANVERASKL</sequence>
<comment type="caution">
    <text evidence="8">The sequence shown here is derived from an EMBL/GenBank/DDBJ whole genome shotgun (WGS) entry which is preliminary data.</text>
</comment>
<evidence type="ECO:0000259" key="7">
    <source>
        <dbReference type="SMART" id="SM00829"/>
    </source>
</evidence>
<dbReference type="EMBL" id="NAJQ01000090">
    <property type="protein sequence ID" value="TKA79412.1"/>
    <property type="molecule type" value="Genomic_DNA"/>
</dbReference>
<dbReference type="SMART" id="SM00829">
    <property type="entry name" value="PKS_ER"/>
    <property type="match status" value="1"/>
</dbReference>
<proteinExistence type="inferred from homology"/>
<evidence type="ECO:0000256" key="4">
    <source>
        <dbReference type="ARBA" id="ARBA00022833"/>
    </source>
</evidence>
<evidence type="ECO:0000256" key="3">
    <source>
        <dbReference type="ARBA" id="ARBA00022723"/>
    </source>
</evidence>
<dbReference type="PANTHER" id="PTHR42940:SF6">
    <property type="entry name" value="DEHYDROGENASE, PUTATIVE (AFU_ORTHOLOGUE AFUA_2G04590)-RELATED"/>
    <property type="match status" value="1"/>
</dbReference>
<dbReference type="GO" id="GO:0046872">
    <property type="term" value="F:metal ion binding"/>
    <property type="evidence" value="ECO:0007669"/>
    <property type="project" value="UniProtKB-KW"/>
</dbReference>
<dbReference type="InterPro" id="IPR011032">
    <property type="entry name" value="GroES-like_sf"/>
</dbReference>
<protein>
    <recommendedName>
        <fullName evidence="7">Enoyl reductase (ER) domain-containing protein</fullName>
    </recommendedName>
</protein>
<keyword evidence="9" id="KW-1185">Reference proteome</keyword>